<organism evidence="1 2">
    <name type="scientific">Extremus antarcticus</name>
    <dbReference type="NCBI Taxonomy" id="702011"/>
    <lineage>
        <taxon>Eukaryota</taxon>
        <taxon>Fungi</taxon>
        <taxon>Dikarya</taxon>
        <taxon>Ascomycota</taxon>
        <taxon>Pezizomycotina</taxon>
        <taxon>Dothideomycetes</taxon>
        <taxon>Dothideomycetidae</taxon>
        <taxon>Mycosphaerellales</taxon>
        <taxon>Extremaceae</taxon>
        <taxon>Extremus</taxon>
    </lineage>
</organism>
<evidence type="ECO:0000313" key="1">
    <source>
        <dbReference type="EMBL" id="KAK3051973.1"/>
    </source>
</evidence>
<reference evidence="1" key="1">
    <citation type="submission" date="2023-04" db="EMBL/GenBank/DDBJ databases">
        <title>Black Yeasts Isolated from many extreme environments.</title>
        <authorList>
            <person name="Coleine C."/>
            <person name="Stajich J.E."/>
            <person name="Selbmann L."/>
        </authorList>
    </citation>
    <scope>NUCLEOTIDE SEQUENCE</scope>
    <source>
        <strain evidence="1">CCFEE 5312</strain>
    </source>
</reference>
<dbReference type="AlphaFoldDB" id="A0AAJ0G885"/>
<comment type="caution">
    <text evidence="1">The sequence shown here is derived from an EMBL/GenBank/DDBJ whole genome shotgun (WGS) entry which is preliminary data.</text>
</comment>
<name>A0AAJ0G885_9PEZI</name>
<sequence>MADKTLDERVQDLPPELFNIIYQHIFTAAEGSRAKPTFAADGGTVKTDRVIGERPSINLQMVDKASRDQYKKQYYGKTDSVFENGEVMVKWVRDLTPATWDMVRSVKLFSRNTQHDSPRDVQAAMIIVRDGLLREGTLSWTYTSGTERFCFEL</sequence>
<evidence type="ECO:0000313" key="2">
    <source>
        <dbReference type="Proteomes" id="UP001271007"/>
    </source>
</evidence>
<proteinExistence type="predicted"/>
<gene>
    <name evidence="1" type="ORF">LTR09_006927</name>
</gene>
<dbReference type="EMBL" id="JAWDJX010000023">
    <property type="protein sequence ID" value="KAK3051973.1"/>
    <property type="molecule type" value="Genomic_DNA"/>
</dbReference>
<accession>A0AAJ0G885</accession>
<dbReference type="Proteomes" id="UP001271007">
    <property type="component" value="Unassembled WGS sequence"/>
</dbReference>
<keyword evidence="2" id="KW-1185">Reference proteome</keyword>
<protein>
    <submittedName>
        <fullName evidence="1">Uncharacterized protein</fullName>
    </submittedName>
</protein>